<evidence type="ECO:0000256" key="1">
    <source>
        <dbReference type="ARBA" id="ARBA00004141"/>
    </source>
</evidence>
<evidence type="ECO:0000313" key="8">
    <source>
        <dbReference type="EMBL" id="NVN30541.1"/>
    </source>
</evidence>
<dbReference type="PANTHER" id="PTHR30520">
    <property type="entry name" value="FORMATE TRANSPORTER-RELATED"/>
    <property type="match status" value="1"/>
</dbReference>
<evidence type="ECO:0000256" key="4">
    <source>
        <dbReference type="ARBA" id="ARBA00023136"/>
    </source>
</evidence>
<dbReference type="Pfam" id="PF01226">
    <property type="entry name" value="Form_Nir_trans"/>
    <property type="match status" value="1"/>
</dbReference>
<evidence type="ECO:0000313" key="10">
    <source>
        <dbReference type="Proteomes" id="UP000565205"/>
    </source>
</evidence>
<dbReference type="Proteomes" id="UP000557688">
    <property type="component" value="Unassembled WGS sequence"/>
</dbReference>
<reference evidence="7 9" key="2">
    <citation type="submission" date="2020-08" db="EMBL/GenBank/DDBJ databases">
        <title>Genomic Encyclopedia of Type Strains, Phase III (KMG-III): the genomes of soil and plant-associated and newly described type strains.</title>
        <authorList>
            <person name="Whitman W."/>
        </authorList>
    </citation>
    <scope>NUCLEOTIDE SEQUENCE [LARGE SCALE GENOMIC DNA]</scope>
    <source>
        <strain evidence="7 9">CECT 8088</strain>
    </source>
</reference>
<keyword evidence="2 6" id="KW-0812">Transmembrane</keyword>
<dbReference type="InterPro" id="IPR000292">
    <property type="entry name" value="For/NO2_transpt"/>
</dbReference>
<dbReference type="RefSeq" id="WP_176624158.1">
    <property type="nucleotide sequence ID" value="NZ_JABXXQ010000170.1"/>
</dbReference>
<feature type="transmembrane region" description="Helical" evidence="6">
    <location>
        <begin position="90"/>
        <end position="110"/>
    </location>
</feature>
<feature type="transmembrane region" description="Helical" evidence="6">
    <location>
        <begin position="215"/>
        <end position="234"/>
    </location>
</feature>
<protein>
    <submittedName>
        <fullName evidence="7">Formate/nitrite transporter FocA (FNT family)</fullName>
    </submittedName>
    <submittedName>
        <fullName evidence="8">Formate/nitrite transporter family protein</fullName>
    </submittedName>
</protein>
<evidence type="ECO:0000313" key="9">
    <source>
        <dbReference type="Proteomes" id="UP000557688"/>
    </source>
</evidence>
<evidence type="ECO:0000256" key="5">
    <source>
        <dbReference type="SAM" id="MobiDB-lite"/>
    </source>
</evidence>
<keyword evidence="4 6" id="KW-0472">Membrane</keyword>
<sequence length="301" mass="31646">MSDPTDPVSEDSTPPTGRHSPHLDDLERAQAAERAPVGPLVIHEVICAQGIEELERAPAGLALSGLAAGLSVGFSFLADATIASVLPHAPWAHLLSSLGYSIGFLIVILGQQQLFTETTLTALIPTLTELSRTYVLRTLRVWGIVLVANLLPTLIWGIVSARTGLFDEATKAAMRELGDATLEHGFGHTVALGGIAGWLIGLMVWLLPAAGSAKVPIIILLTSLVALLGTPHIIAGSAEAVFAVASGDGGVVDYLWRFLVPTLIGNVLGGTLLAAVLNHAQIRNELKPIKLVGALERFRRG</sequence>
<dbReference type="Gene3D" id="1.20.1080.10">
    <property type="entry name" value="Glycerol uptake facilitator protein"/>
    <property type="match status" value="1"/>
</dbReference>
<dbReference type="AlphaFoldDB" id="A0A839UW11"/>
<evidence type="ECO:0000256" key="3">
    <source>
        <dbReference type="ARBA" id="ARBA00022989"/>
    </source>
</evidence>
<dbReference type="PANTHER" id="PTHR30520:SF2">
    <property type="entry name" value="INNER MEMBRANE PROTEIN YFDC"/>
    <property type="match status" value="1"/>
</dbReference>
<dbReference type="GO" id="GO:0005886">
    <property type="term" value="C:plasma membrane"/>
    <property type="evidence" value="ECO:0007669"/>
    <property type="project" value="TreeGrafter"/>
</dbReference>
<evidence type="ECO:0000256" key="6">
    <source>
        <dbReference type="SAM" id="Phobius"/>
    </source>
</evidence>
<feature type="region of interest" description="Disordered" evidence="5">
    <location>
        <begin position="1"/>
        <end position="22"/>
    </location>
</feature>
<evidence type="ECO:0000313" key="7">
    <source>
        <dbReference type="EMBL" id="MBB3172845.1"/>
    </source>
</evidence>
<comment type="caution">
    <text evidence="7">The sequence shown here is derived from an EMBL/GenBank/DDBJ whole genome shotgun (WGS) entry which is preliminary data.</text>
</comment>
<feature type="transmembrane region" description="Helical" evidence="6">
    <location>
        <begin position="59"/>
        <end position="78"/>
    </location>
</feature>
<proteinExistence type="predicted"/>
<organism evidence="7 9">
    <name type="scientific">Endobacter medicaginis</name>
    <dbReference type="NCBI Taxonomy" id="1181271"/>
    <lineage>
        <taxon>Bacteria</taxon>
        <taxon>Pseudomonadati</taxon>
        <taxon>Pseudomonadota</taxon>
        <taxon>Alphaproteobacteria</taxon>
        <taxon>Acetobacterales</taxon>
        <taxon>Acetobacteraceae</taxon>
        <taxon>Endobacter</taxon>
    </lineage>
</organism>
<keyword evidence="9" id="KW-1185">Reference proteome</keyword>
<reference evidence="8 10" key="1">
    <citation type="submission" date="2020-06" db="EMBL/GenBank/DDBJ databases">
        <title>Description of novel acetic acid bacteria.</title>
        <authorList>
            <person name="Sombolestani A."/>
        </authorList>
    </citation>
    <scope>NUCLEOTIDE SEQUENCE [LARGE SCALE GENOMIC DNA]</scope>
    <source>
        <strain evidence="8 10">LMG 26838</strain>
    </source>
</reference>
<dbReference type="InterPro" id="IPR023271">
    <property type="entry name" value="Aquaporin-like"/>
</dbReference>
<dbReference type="Proteomes" id="UP000565205">
    <property type="component" value="Unassembled WGS sequence"/>
</dbReference>
<dbReference type="EMBL" id="JABXXQ010000170">
    <property type="protein sequence ID" value="NVN30541.1"/>
    <property type="molecule type" value="Genomic_DNA"/>
</dbReference>
<feature type="transmembrane region" description="Helical" evidence="6">
    <location>
        <begin position="185"/>
        <end position="208"/>
    </location>
</feature>
<dbReference type="GO" id="GO:0015499">
    <property type="term" value="F:formate transmembrane transporter activity"/>
    <property type="evidence" value="ECO:0007669"/>
    <property type="project" value="TreeGrafter"/>
</dbReference>
<feature type="transmembrane region" description="Helical" evidence="6">
    <location>
        <begin position="254"/>
        <end position="277"/>
    </location>
</feature>
<gene>
    <name evidence="7" type="ORF">FHR90_000659</name>
    <name evidence="8" type="ORF">HUK83_09370</name>
</gene>
<keyword evidence="3 6" id="KW-1133">Transmembrane helix</keyword>
<comment type="subcellular location">
    <subcellularLocation>
        <location evidence="1">Membrane</location>
        <topology evidence="1">Multi-pass membrane protein</topology>
    </subcellularLocation>
</comment>
<name>A0A839UW11_9PROT</name>
<feature type="transmembrane region" description="Helical" evidence="6">
    <location>
        <begin position="141"/>
        <end position="165"/>
    </location>
</feature>
<accession>A0A839UW11</accession>
<dbReference type="EMBL" id="JACHXV010000002">
    <property type="protein sequence ID" value="MBB3172845.1"/>
    <property type="molecule type" value="Genomic_DNA"/>
</dbReference>
<evidence type="ECO:0000256" key="2">
    <source>
        <dbReference type="ARBA" id="ARBA00022692"/>
    </source>
</evidence>